<comment type="PTM">
    <text evidence="6">The conversion to 3-oxoalanine (also known as C-formylglycine, FGly), of a serine or cysteine residue in prokaryotes and of a cysteine residue in eukaryotes, is critical for catalytic activity.</text>
</comment>
<dbReference type="GO" id="GO:0004065">
    <property type="term" value="F:arylsulfatase activity"/>
    <property type="evidence" value="ECO:0007669"/>
    <property type="project" value="UniProtKB-UniRule"/>
</dbReference>
<accession>A0AA39L925</accession>
<feature type="chain" id="PRO_5041291566" description="Arylsulfatase" evidence="7">
    <location>
        <begin position="19"/>
        <end position="588"/>
    </location>
</feature>
<comment type="caution">
    <text evidence="9">The sequence shown here is derived from an EMBL/GenBank/DDBJ whole genome shotgun (WGS) entry which is preliminary data.</text>
</comment>
<dbReference type="SUPFAM" id="SSF53649">
    <property type="entry name" value="Alkaline phosphatase-like"/>
    <property type="match status" value="1"/>
</dbReference>
<feature type="domain" description="Sulfatase N-terminal" evidence="8">
    <location>
        <begin position="27"/>
        <end position="371"/>
    </location>
</feature>
<evidence type="ECO:0000256" key="5">
    <source>
        <dbReference type="PIRNR" id="PIRNR000972"/>
    </source>
</evidence>
<keyword evidence="3 5" id="KW-0378">Hydrolase</keyword>
<dbReference type="GO" id="GO:0005539">
    <property type="term" value="F:glycosaminoglycan binding"/>
    <property type="evidence" value="ECO:0007669"/>
    <property type="project" value="TreeGrafter"/>
</dbReference>
<dbReference type="AlphaFoldDB" id="A0AA39L925"/>
<protein>
    <recommendedName>
        <fullName evidence="5">Arylsulfatase</fullName>
        <shortName evidence="5">AS</shortName>
        <ecNumber evidence="5">3.1.6.1</ecNumber>
    </recommendedName>
    <alternativeName>
        <fullName evidence="5">Aryl-sulfate sulphohydrolase</fullName>
    </alternativeName>
</protein>
<reference evidence="9" key="1">
    <citation type="submission" date="2022-10" db="EMBL/GenBank/DDBJ databases">
        <title>Determination and structural analysis of whole genome sequence of Sarocladium strictum F4-1.</title>
        <authorList>
            <person name="Hu L."/>
            <person name="Jiang Y."/>
        </authorList>
    </citation>
    <scope>NUCLEOTIDE SEQUENCE</scope>
    <source>
        <strain evidence="9">F4-1</strain>
    </source>
</reference>
<dbReference type="InterPro" id="IPR017850">
    <property type="entry name" value="Alkaline_phosphatase_core_sf"/>
</dbReference>
<evidence type="ECO:0000256" key="1">
    <source>
        <dbReference type="ARBA" id="ARBA00008779"/>
    </source>
</evidence>
<evidence type="ECO:0000256" key="6">
    <source>
        <dbReference type="PIRSR" id="PIRSR000972-50"/>
    </source>
</evidence>
<dbReference type="Gene3D" id="3.40.720.10">
    <property type="entry name" value="Alkaline Phosphatase, subunit A"/>
    <property type="match status" value="1"/>
</dbReference>
<proteinExistence type="inferred from homology"/>
<feature type="modified residue" description="3-oxoalanine (Cys)" evidence="6">
    <location>
        <position position="71"/>
    </location>
</feature>
<name>A0AA39L925_SARSR</name>
<organism evidence="9 10">
    <name type="scientific">Sarocladium strictum</name>
    <name type="common">Black bundle disease fungus</name>
    <name type="synonym">Acremonium strictum</name>
    <dbReference type="NCBI Taxonomy" id="5046"/>
    <lineage>
        <taxon>Eukaryota</taxon>
        <taxon>Fungi</taxon>
        <taxon>Dikarya</taxon>
        <taxon>Ascomycota</taxon>
        <taxon>Pezizomycotina</taxon>
        <taxon>Sordariomycetes</taxon>
        <taxon>Hypocreomycetidae</taxon>
        <taxon>Hypocreales</taxon>
        <taxon>Sarocladiaceae</taxon>
        <taxon>Sarocladium</taxon>
    </lineage>
</organism>
<dbReference type="PANTHER" id="PTHR43108">
    <property type="entry name" value="N-ACETYLGLUCOSAMINE-6-SULFATASE FAMILY MEMBER"/>
    <property type="match status" value="1"/>
</dbReference>
<evidence type="ECO:0000259" key="8">
    <source>
        <dbReference type="Pfam" id="PF00884"/>
    </source>
</evidence>
<dbReference type="InterPro" id="IPR012083">
    <property type="entry name" value="Arylsulfatase"/>
</dbReference>
<dbReference type="GO" id="GO:0008449">
    <property type="term" value="F:N-acetylglucosamine-6-sulfatase activity"/>
    <property type="evidence" value="ECO:0007669"/>
    <property type="project" value="TreeGrafter"/>
</dbReference>
<evidence type="ECO:0000256" key="7">
    <source>
        <dbReference type="SAM" id="SignalP"/>
    </source>
</evidence>
<feature type="signal peptide" evidence="7">
    <location>
        <begin position="1"/>
        <end position="18"/>
    </location>
</feature>
<dbReference type="InterPro" id="IPR024607">
    <property type="entry name" value="Sulfatase_CS"/>
</dbReference>
<dbReference type="PIRSF" id="PIRSF000972">
    <property type="entry name" value="Arylsulf_plant"/>
    <property type="match status" value="1"/>
</dbReference>
<sequence length="588" mass="66082">MLVPAFSVFLGILPAALGGAVEDGRRPNFVFILTDDQDTHMNSLDYMPRLHEHLTQKGALYSKHYCTVAICCPSRVNLWTGQMAHNTNVTDVSPPYGGYPKFVANGYNENHLALWMQQSGYNTYYSGKLFNSHTVDNYNDPPVKGYTGSDFLLDPFTYQYWNATSTRNGQPPVNHAGKYSPDLTAQSAYEFLDEAIRDKDTPFFLTIAPVAPHADVTLYPEIIAGPPKVHPRHEHLFQDYKIPRTANFNPEDPSGVSWVSRLPRLNDTVLDYNDEYQRCRLRSLQAVDEMVEEVVNKLQDADVIDDTYIIYSTDNGYHISQHRMHPGKECGFETDINVPLIIRGPGIQPGSHRSLPSSHTDLAPTIMHLAGNDLQSHGFDGVPIPITDADSIEQRQEHVAVEFWGLGVPEGRYGYSGKYQFVNGTANAYVNNTYKGLRVESDEFSLYYSVWCTNERELYDMKNDPGQLNNLLSSESNSANINDHTLRSLVPRLDALMMVLKSCRGEACVKPWQSLHPSGTVNSLSEALHESYDTFYVTQPKVSFTSCELGYLVEAEGPQSVFAFPDLLSDSGNQDQKPLFSPDWSMWV</sequence>
<comment type="catalytic activity">
    <reaction evidence="5">
        <text>an aryl sulfate + H2O = a phenol + sulfate + H(+)</text>
        <dbReference type="Rhea" id="RHEA:17261"/>
        <dbReference type="ChEBI" id="CHEBI:15377"/>
        <dbReference type="ChEBI" id="CHEBI:15378"/>
        <dbReference type="ChEBI" id="CHEBI:16189"/>
        <dbReference type="ChEBI" id="CHEBI:33853"/>
        <dbReference type="ChEBI" id="CHEBI:140317"/>
        <dbReference type="EC" id="3.1.6.1"/>
    </reaction>
</comment>
<keyword evidence="10" id="KW-1185">Reference proteome</keyword>
<keyword evidence="4" id="KW-0325">Glycoprotein</keyword>
<evidence type="ECO:0000256" key="3">
    <source>
        <dbReference type="ARBA" id="ARBA00022801"/>
    </source>
</evidence>
<keyword evidence="2 7" id="KW-0732">Signal</keyword>
<dbReference type="EC" id="3.1.6.1" evidence="5"/>
<dbReference type="PANTHER" id="PTHR43108:SF8">
    <property type="entry name" value="SD21168P"/>
    <property type="match status" value="1"/>
</dbReference>
<dbReference type="CDD" id="cd16147">
    <property type="entry name" value="G6S"/>
    <property type="match status" value="1"/>
</dbReference>
<dbReference type="PROSITE" id="PS00523">
    <property type="entry name" value="SULFATASE_1"/>
    <property type="match status" value="1"/>
</dbReference>
<gene>
    <name evidence="9" type="ORF">NLU13_4836</name>
</gene>
<dbReference type="FunFam" id="3.40.720.10:FF:000051">
    <property type="entry name" value="Arylsulfatase"/>
    <property type="match status" value="1"/>
</dbReference>
<evidence type="ECO:0000256" key="4">
    <source>
        <dbReference type="ARBA" id="ARBA00023180"/>
    </source>
</evidence>
<evidence type="ECO:0000256" key="2">
    <source>
        <dbReference type="ARBA" id="ARBA00022729"/>
    </source>
</evidence>
<dbReference type="Proteomes" id="UP001175261">
    <property type="component" value="Unassembled WGS sequence"/>
</dbReference>
<dbReference type="EMBL" id="JAPDFR010000003">
    <property type="protein sequence ID" value="KAK0388593.1"/>
    <property type="molecule type" value="Genomic_DNA"/>
</dbReference>
<evidence type="ECO:0000313" key="9">
    <source>
        <dbReference type="EMBL" id="KAK0388593.1"/>
    </source>
</evidence>
<dbReference type="Pfam" id="PF00884">
    <property type="entry name" value="Sulfatase"/>
    <property type="match status" value="1"/>
</dbReference>
<evidence type="ECO:0000313" key="10">
    <source>
        <dbReference type="Proteomes" id="UP001175261"/>
    </source>
</evidence>
<dbReference type="GO" id="GO:0018958">
    <property type="term" value="P:phenol-containing compound metabolic process"/>
    <property type="evidence" value="ECO:0007669"/>
    <property type="project" value="InterPro"/>
</dbReference>
<comment type="similarity">
    <text evidence="1 5">Belongs to the sulfatase family.</text>
</comment>
<dbReference type="InterPro" id="IPR000917">
    <property type="entry name" value="Sulfatase_N"/>
</dbReference>